<dbReference type="NCBIfam" id="NF047352">
    <property type="entry name" value="P_loop_sacsin"/>
    <property type="match status" value="1"/>
</dbReference>
<keyword evidence="4" id="KW-1185">Reference proteome</keyword>
<dbReference type="Proteomes" id="UP001385892">
    <property type="component" value="Unassembled WGS sequence"/>
</dbReference>
<comment type="caution">
    <text evidence="3">The sequence shown here is derived from an EMBL/GenBank/DDBJ whole genome shotgun (WGS) entry which is preliminary data.</text>
</comment>
<evidence type="ECO:0000256" key="1">
    <source>
        <dbReference type="SAM" id="MobiDB-lite"/>
    </source>
</evidence>
<organism evidence="3 4">
    <name type="scientific">Variovorax rhizosphaerae</name>
    <dbReference type="NCBI Taxonomy" id="1836200"/>
    <lineage>
        <taxon>Bacteria</taxon>
        <taxon>Pseudomonadati</taxon>
        <taxon>Pseudomonadota</taxon>
        <taxon>Betaproteobacteria</taxon>
        <taxon>Burkholderiales</taxon>
        <taxon>Comamonadaceae</taxon>
        <taxon>Variovorax</taxon>
    </lineage>
</organism>
<protein>
    <submittedName>
        <fullName evidence="3">DUF3883 domain-containing protein</fullName>
    </submittedName>
</protein>
<reference evidence="3 4" key="1">
    <citation type="submission" date="2024-03" db="EMBL/GenBank/DDBJ databases">
        <title>Novel species of the genus Variovorax.</title>
        <authorList>
            <person name="Liu Q."/>
            <person name="Xin Y.-H."/>
        </authorList>
    </citation>
    <scope>NUCLEOTIDE SEQUENCE [LARGE SCALE GENOMIC DNA]</scope>
    <source>
        <strain evidence="3 4">KACC 18900</strain>
    </source>
</reference>
<dbReference type="PANTHER" id="PTHR32387">
    <property type="entry name" value="WU:FJ29H11"/>
    <property type="match status" value="1"/>
</dbReference>
<feature type="domain" description="Protein NO VEIN C-terminal" evidence="2">
    <location>
        <begin position="1656"/>
        <end position="1718"/>
    </location>
</feature>
<accession>A0ABU8WXS2</accession>
<dbReference type="RefSeq" id="WP_340348268.1">
    <property type="nucleotide sequence ID" value="NZ_JBBKZT010000036.1"/>
</dbReference>
<evidence type="ECO:0000313" key="4">
    <source>
        <dbReference type="Proteomes" id="UP001385892"/>
    </source>
</evidence>
<dbReference type="PANTHER" id="PTHR32387:SF0">
    <property type="entry name" value="PROTEIN NO VEIN"/>
    <property type="match status" value="1"/>
</dbReference>
<dbReference type="SUPFAM" id="SSF55874">
    <property type="entry name" value="ATPase domain of HSP90 chaperone/DNA topoisomerase II/histidine kinase"/>
    <property type="match status" value="1"/>
</dbReference>
<name>A0ABU8WXS2_9BURK</name>
<evidence type="ECO:0000259" key="2">
    <source>
        <dbReference type="Pfam" id="PF13020"/>
    </source>
</evidence>
<gene>
    <name evidence="3" type="ORF">WKW82_37270</name>
</gene>
<feature type="region of interest" description="Disordered" evidence="1">
    <location>
        <begin position="1587"/>
        <end position="1612"/>
    </location>
</feature>
<dbReference type="InterPro" id="IPR052957">
    <property type="entry name" value="Auxin_embryo_med"/>
</dbReference>
<dbReference type="Gene3D" id="3.30.565.10">
    <property type="entry name" value="Histidine kinase-like ATPase, C-terminal domain"/>
    <property type="match status" value="1"/>
</dbReference>
<proteinExistence type="predicted"/>
<dbReference type="InterPro" id="IPR024975">
    <property type="entry name" value="NOV_C"/>
</dbReference>
<sequence length="1758" mass="195732">MPLIDVAPASDSDQLSLTPAEKLTSTLRAQIRNAVDAIRSGLLTYESLRNVSEAIGGEYGDRVIFELVQNAHDAHDDGEQGSIFLKLVIRGSADGDLYIANKGNGFDWKNVNAIRNIGVSSKTVGQGIGNKGFGFRSVETLTDDPRIYSQAGSVAAETFTGFCFRFAGFDEVKKATLAIAEDPIANHVAKVLPRYLATVPLDDQPEEVRQFAREGFATVVHLPLSGSVAINVAREQVTALVDLDVPLLLFLDRLTRVKIEVDDVGVSSRRTLSRSIQSRPSPSADSRLRYEVVSIGPGSRRYLVARRSVDRAGLSAAVEASIAKEPQLARWRDWQGEPSVAVAASLSASEGEKGRTYNFLPMAAEVPSKIRGHVDAPFYASIDRRRANFELPLNTFLLDELAVTALLAATELKALATEIGRNTIFDLAAWAPDDVQRLSRASKRIGLEWRDCAVVPAAGGDEYWATFRNARIWQEQGYRLLRVRRLVKAGVANLADPQLESQRLERLRLMMEAVHAHPTPDDRVVADWIQSVALSLEQDGTGLRTWGSLYEETRKALSYPNGLRHLVGKTVLKARDGSLQAAGVTGGGTPVFVRQTGVRDNDRAPLPPSSVASRFSLLDDGIPMAPEVIADFIKADLIRPYDALQALRTVQSSFGDKPAPKRRESTLKWAFEVWRTEGAKSEKILRQVDLHVETRSGWRPASQARFSDGWTPGGRRLATYLAEAAPQSPDCQRASEFLLATEAGWAPKPDSSNRKPWTQFLRAAGVRDGLPMLDDADAPTSGTPSWTWDDFRRRSALSKGRSPAWSAACQAIQLPNPQTTYTRRGGLWRFPGQVEHQALPAESRQRLAELILLQLANEDQGWLSWRLGRYDRWAAEQNERVFPTPAAVFIATEPWIPTEGDPERFERPGALWASKDRKQRPPRYVDRPRDALVDLIDEERRVSAVLFDVAVGLRDWSDANEVIRKLASLAHGSSRLEPRERVNFRRIYQRVWADACKAEVALPAAMPVATVTSLGFSMVVGNASEPRRVFVTGDPLRAETKAVMAAGQPILELGDEDLVGPALERLQACGGFEALGIDRNQVDVLVDGVSMVPNLGDPLIASNGLEWLPEAAVLANEVLGRELERQISSSAVEQRFRRIRLRYCGNISLAVGGVPVDDALPFFAFPDDENPTLVVGQGQEMTWGVLADAAPHLSILLDRRMRSLETLMLRLANRTAMPDPRQRPTEDELARALGCKVELVREHALALRSDGDMLVRRLLPIVACATDLETARALGRQIGESPLRTQVLDALRILANRLPVSPEELLDELATPDLAQIRRSLGLDYARLNQMLSSMGQPILSNESELRRLFETWKTELAPVVVDRLRRHFWPAYQTGAPLNRYVALRTLSFLEFQPGWVMDREELLREDVAALFSIRLADVVGEDVELELEPLAHVRGRSTRTLQRFIDEAAQTIGAWCYLNERANPWTGGSTALLKSVDQLGLLDFAGVEPGQEIPTLVRADVWPDTMPHITEAIALGLDPSDLLGERKREQERREQGEVARRSITFADSLLDTRSKTFVQSLVALAQAQMVDGAWLTRSRRRFKLAEQAQPEGRGGGAPRGKGGKRSQNERLPEDVRAAMGFASEYLASCFLREKHKDRYNDQCWVSENRGKLEIDWEGDDKLGYDFRVLTVDTEWRYEVKSNLDDAFEFEFTQNEMRSAAECASDGSRKYRILYVPFVFQPERWRVMELPNPMSEQGRRLFQPIGTGATRFKFETE</sequence>
<dbReference type="Pfam" id="PF13020">
    <property type="entry name" value="NOV_C"/>
    <property type="match status" value="1"/>
</dbReference>
<evidence type="ECO:0000313" key="3">
    <source>
        <dbReference type="EMBL" id="MEJ8852326.1"/>
    </source>
</evidence>
<dbReference type="EMBL" id="JBBKZT010000036">
    <property type="protein sequence ID" value="MEJ8852326.1"/>
    <property type="molecule type" value="Genomic_DNA"/>
</dbReference>
<dbReference type="InterPro" id="IPR036890">
    <property type="entry name" value="HATPase_C_sf"/>
</dbReference>